<dbReference type="PANTHER" id="PTHR24559">
    <property type="entry name" value="TRANSPOSON TY3-I GAG-POL POLYPROTEIN"/>
    <property type="match status" value="1"/>
</dbReference>
<name>A0A699GZE6_TANCI</name>
<comment type="caution">
    <text evidence="1">The sequence shown here is derived from an EMBL/GenBank/DDBJ whole genome shotgun (WGS) entry which is preliminary data.</text>
</comment>
<dbReference type="InterPro" id="IPR053134">
    <property type="entry name" value="RNA-dir_DNA_polymerase"/>
</dbReference>
<dbReference type="SUPFAM" id="SSF56672">
    <property type="entry name" value="DNA/RNA polymerases"/>
    <property type="match status" value="1"/>
</dbReference>
<dbReference type="InterPro" id="IPR043128">
    <property type="entry name" value="Rev_trsase/Diguanyl_cyclase"/>
</dbReference>
<proteinExistence type="predicted"/>
<dbReference type="EMBL" id="BKCJ010060548">
    <property type="protein sequence ID" value="GEW49010.1"/>
    <property type="molecule type" value="Genomic_DNA"/>
</dbReference>
<dbReference type="InterPro" id="IPR043502">
    <property type="entry name" value="DNA/RNA_pol_sf"/>
</dbReference>
<evidence type="ECO:0000313" key="1">
    <source>
        <dbReference type="EMBL" id="GEW49010.1"/>
    </source>
</evidence>
<reference evidence="1" key="1">
    <citation type="journal article" date="2019" name="Sci. Rep.">
        <title>Draft genome of Tanacetum cinerariifolium, the natural source of mosquito coil.</title>
        <authorList>
            <person name="Yamashiro T."/>
            <person name="Shiraishi A."/>
            <person name="Satake H."/>
            <person name="Nakayama K."/>
        </authorList>
    </citation>
    <scope>NUCLEOTIDE SEQUENCE</scope>
</reference>
<gene>
    <name evidence="1" type="ORF">Tci_220986</name>
</gene>
<accession>A0A699GZE6</accession>
<dbReference type="Gene3D" id="3.30.70.270">
    <property type="match status" value="2"/>
</dbReference>
<dbReference type="AlphaFoldDB" id="A0A699GZE6"/>
<dbReference type="Gene3D" id="3.10.10.10">
    <property type="entry name" value="HIV Type 1 Reverse Transcriptase, subunit A, domain 1"/>
    <property type="match status" value="1"/>
</dbReference>
<keyword evidence="1" id="KW-0548">Nucleotidyltransferase</keyword>
<organism evidence="1">
    <name type="scientific">Tanacetum cinerariifolium</name>
    <name type="common">Dalmatian daisy</name>
    <name type="synonym">Chrysanthemum cinerariifolium</name>
    <dbReference type="NCBI Taxonomy" id="118510"/>
    <lineage>
        <taxon>Eukaryota</taxon>
        <taxon>Viridiplantae</taxon>
        <taxon>Streptophyta</taxon>
        <taxon>Embryophyta</taxon>
        <taxon>Tracheophyta</taxon>
        <taxon>Spermatophyta</taxon>
        <taxon>Magnoliopsida</taxon>
        <taxon>eudicotyledons</taxon>
        <taxon>Gunneridae</taxon>
        <taxon>Pentapetalae</taxon>
        <taxon>asterids</taxon>
        <taxon>campanulids</taxon>
        <taxon>Asterales</taxon>
        <taxon>Asteraceae</taxon>
        <taxon>Asteroideae</taxon>
        <taxon>Anthemideae</taxon>
        <taxon>Anthemidinae</taxon>
        <taxon>Tanacetum</taxon>
    </lineage>
</organism>
<protein>
    <submittedName>
        <fullName evidence="1">Reverse transcriptase domain-containing protein</fullName>
    </submittedName>
</protein>
<keyword evidence="1" id="KW-0808">Transferase</keyword>
<sequence length="521" mass="59199">MEELCQPSLNGRGGPITPIAIQATNFGVKNDMIQQVQNSYQFHGHPGDDANKHLDKFLHVTQSVKVNGVTDEALRQYLFPHSLTHHATTWGTTKRETNSSKELSMVKTHLQLIKHRLIKPRANDAILKNMQTNMTSLKNSNLELKNMFSQFMKMNTTSSSGSGTLPGNTITNPKEDLKGITTRSGTAYQGPTIPTTSSSLPKVVERETEGTYLPQVWKELKICEAKTDKSLIDEPPEVKLKDLPPHLECAFSEGNDKFPVIIAKDLSDEEKIAFITVLKSHKRAIAWKLFKIKGINLEFCTKKILMEDDFEPAVQHQRRVNPKIHDVIKKGVLKLLDAGLIYPIFDSPWVSLVYCVPKKGGFTVVENEENELILTRLVTGWRVYIDYQKLNEATRKDHFPLPFMDQMLERLVGNECTMDIFHDMIEKTMEVFVDDFSIFRNSFQTCLSHLEKMLKRYEDTNLCPNWKKSHFMVKDGIVLGHKISKNGITVDKAKVDVVIKLPHPTTVNGIHSFLGHAGFYR</sequence>
<dbReference type="PANTHER" id="PTHR24559:SF444">
    <property type="entry name" value="REVERSE TRANSCRIPTASE DOMAIN-CONTAINING PROTEIN"/>
    <property type="match status" value="1"/>
</dbReference>
<dbReference type="CDD" id="cd01647">
    <property type="entry name" value="RT_LTR"/>
    <property type="match status" value="1"/>
</dbReference>
<keyword evidence="1" id="KW-0695">RNA-directed DNA polymerase</keyword>
<dbReference type="GO" id="GO:0003964">
    <property type="term" value="F:RNA-directed DNA polymerase activity"/>
    <property type="evidence" value="ECO:0007669"/>
    <property type="project" value="UniProtKB-KW"/>
</dbReference>